<keyword evidence="2" id="KW-1185">Reference proteome</keyword>
<proteinExistence type="predicted"/>
<organism evidence="1 2">
    <name type="scientific">Podila minutissima</name>
    <dbReference type="NCBI Taxonomy" id="64525"/>
    <lineage>
        <taxon>Eukaryota</taxon>
        <taxon>Fungi</taxon>
        <taxon>Fungi incertae sedis</taxon>
        <taxon>Mucoromycota</taxon>
        <taxon>Mortierellomycotina</taxon>
        <taxon>Mortierellomycetes</taxon>
        <taxon>Mortierellales</taxon>
        <taxon>Mortierellaceae</taxon>
        <taxon>Podila</taxon>
    </lineage>
</organism>
<accession>A0A9P5SBU3</accession>
<gene>
    <name evidence="1" type="ORF">BG006_002735</name>
</gene>
<dbReference type="AlphaFoldDB" id="A0A9P5SBU3"/>
<sequence length="65" mass="7704">MESFISIRSQQKMDSWTNMKTRHNLQDVQHKWHKALQKRLLTMSQMTSLTVVPVPQTMMATLMRS</sequence>
<name>A0A9P5SBU3_9FUNG</name>
<evidence type="ECO:0000313" key="1">
    <source>
        <dbReference type="EMBL" id="KAF9320674.1"/>
    </source>
</evidence>
<dbReference type="Proteomes" id="UP000696485">
    <property type="component" value="Unassembled WGS sequence"/>
</dbReference>
<comment type="caution">
    <text evidence="1">The sequence shown here is derived from an EMBL/GenBank/DDBJ whole genome shotgun (WGS) entry which is preliminary data.</text>
</comment>
<protein>
    <submittedName>
        <fullName evidence="1">Uncharacterized protein</fullName>
    </submittedName>
</protein>
<reference evidence="1" key="1">
    <citation type="journal article" date="2020" name="Fungal Divers.">
        <title>Resolving the Mortierellaceae phylogeny through synthesis of multi-gene phylogenetics and phylogenomics.</title>
        <authorList>
            <person name="Vandepol N."/>
            <person name="Liber J."/>
            <person name="Desiro A."/>
            <person name="Na H."/>
            <person name="Kennedy M."/>
            <person name="Barry K."/>
            <person name="Grigoriev I.V."/>
            <person name="Miller A.N."/>
            <person name="O'Donnell K."/>
            <person name="Stajich J.E."/>
            <person name="Bonito G."/>
        </authorList>
    </citation>
    <scope>NUCLEOTIDE SEQUENCE</scope>
    <source>
        <strain evidence="1">NVP1</strain>
    </source>
</reference>
<evidence type="ECO:0000313" key="2">
    <source>
        <dbReference type="Proteomes" id="UP000696485"/>
    </source>
</evidence>
<dbReference type="EMBL" id="JAAAUY010001679">
    <property type="protein sequence ID" value="KAF9320674.1"/>
    <property type="molecule type" value="Genomic_DNA"/>
</dbReference>
<feature type="non-terminal residue" evidence="1">
    <location>
        <position position="65"/>
    </location>
</feature>